<keyword evidence="3" id="KW-0217">Developmental protein</keyword>
<dbReference type="Proteomes" id="UP001652661">
    <property type="component" value="Chromosome 3L"/>
</dbReference>
<accession>A0A6P4IHM4</accession>
<evidence type="ECO:0000256" key="2">
    <source>
        <dbReference type="ARBA" id="ARBA00006647"/>
    </source>
</evidence>
<keyword evidence="11" id="KW-0539">Nucleus</keyword>
<dbReference type="SUPFAM" id="SSF57716">
    <property type="entry name" value="Glucocorticoid receptor-like (DNA-binding domain)"/>
    <property type="match status" value="1"/>
</dbReference>
<dbReference type="PROSITE" id="PS51030">
    <property type="entry name" value="NUCLEAR_REC_DBD_2"/>
    <property type="match status" value="1"/>
</dbReference>
<keyword evidence="6" id="KW-0862">Zinc</keyword>
<feature type="compositionally biased region" description="Gly residues" evidence="12">
    <location>
        <begin position="120"/>
        <end position="134"/>
    </location>
</feature>
<name>A0A6P4IHM4_DROKI</name>
<feature type="compositionally biased region" description="Low complexity" evidence="12">
    <location>
        <begin position="601"/>
        <end position="619"/>
    </location>
</feature>
<evidence type="ECO:0000256" key="4">
    <source>
        <dbReference type="ARBA" id="ARBA00022723"/>
    </source>
</evidence>
<keyword evidence="7" id="KW-0805">Transcription regulation</keyword>
<evidence type="ECO:0000313" key="14">
    <source>
        <dbReference type="Proteomes" id="UP001652661"/>
    </source>
</evidence>
<keyword evidence="4" id="KW-0479">Metal-binding</keyword>
<dbReference type="PRINTS" id="PR00047">
    <property type="entry name" value="STROIDFINGER"/>
</dbReference>
<keyword evidence="8" id="KW-0238">DNA-binding</keyword>
<feature type="compositionally biased region" description="Polar residues" evidence="12">
    <location>
        <begin position="372"/>
        <end position="386"/>
    </location>
</feature>
<keyword evidence="14" id="KW-1185">Reference proteome</keyword>
<dbReference type="PANTHER" id="PTHR48092">
    <property type="entry name" value="KNIRPS-RELATED PROTEIN-RELATED"/>
    <property type="match status" value="1"/>
</dbReference>
<evidence type="ECO:0000256" key="3">
    <source>
        <dbReference type="ARBA" id="ARBA00022473"/>
    </source>
</evidence>
<evidence type="ECO:0000256" key="7">
    <source>
        <dbReference type="ARBA" id="ARBA00023015"/>
    </source>
</evidence>
<dbReference type="GO" id="GO:0005634">
    <property type="term" value="C:nucleus"/>
    <property type="evidence" value="ECO:0007669"/>
    <property type="project" value="UniProtKB-SubCell"/>
</dbReference>
<dbReference type="InterPro" id="IPR050200">
    <property type="entry name" value="Nuclear_hormone_rcpt_NR3"/>
</dbReference>
<evidence type="ECO:0000256" key="12">
    <source>
        <dbReference type="SAM" id="MobiDB-lite"/>
    </source>
</evidence>
<feature type="region of interest" description="Disordered" evidence="12">
    <location>
        <begin position="407"/>
        <end position="622"/>
    </location>
</feature>
<keyword evidence="10" id="KW-0675">Receptor</keyword>
<keyword evidence="9" id="KW-0804">Transcription</keyword>
<evidence type="ECO:0000256" key="1">
    <source>
        <dbReference type="ARBA" id="ARBA00004123"/>
    </source>
</evidence>
<evidence type="ECO:0000259" key="13">
    <source>
        <dbReference type="PROSITE" id="PS51030"/>
    </source>
</evidence>
<dbReference type="RefSeq" id="XP_017023144.1">
    <property type="nucleotide sequence ID" value="XM_017167655.3"/>
</dbReference>
<feature type="compositionally biased region" description="Low complexity" evidence="12">
    <location>
        <begin position="515"/>
        <end position="532"/>
    </location>
</feature>
<evidence type="ECO:0000256" key="8">
    <source>
        <dbReference type="ARBA" id="ARBA00023125"/>
    </source>
</evidence>
<feature type="compositionally biased region" description="Acidic residues" evidence="12">
    <location>
        <begin position="533"/>
        <end position="591"/>
    </location>
</feature>
<dbReference type="SMART" id="SM00399">
    <property type="entry name" value="ZnF_C4"/>
    <property type="match status" value="1"/>
</dbReference>
<feature type="compositionally biased region" description="Acidic residues" evidence="12">
    <location>
        <begin position="452"/>
        <end position="461"/>
    </location>
</feature>
<dbReference type="GO" id="GO:0003700">
    <property type="term" value="F:DNA-binding transcription factor activity"/>
    <property type="evidence" value="ECO:0007669"/>
    <property type="project" value="InterPro"/>
</dbReference>
<dbReference type="GO" id="GO:0008270">
    <property type="term" value="F:zinc ion binding"/>
    <property type="evidence" value="ECO:0007669"/>
    <property type="project" value="UniProtKB-KW"/>
</dbReference>
<feature type="compositionally biased region" description="Gly residues" evidence="12">
    <location>
        <begin position="237"/>
        <end position="258"/>
    </location>
</feature>
<feature type="domain" description="Nuclear receptor" evidence="13">
    <location>
        <begin position="11"/>
        <end position="87"/>
    </location>
</feature>
<dbReference type="InterPro" id="IPR001628">
    <property type="entry name" value="Znf_hrmn_rcpt"/>
</dbReference>
<feature type="region of interest" description="Disordered" evidence="12">
    <location>
        <begin position="112"/>
        <end position="134"/>
    </location>
</feature>
<evidence type="ECO:0000256" key="6">
    <source>
        <dbReference type="ARBA" id="ARBA00022833"/>
    </source>
</evidence>
<feature type="region of interest" description="Disordered" evidence="12">
    <location>
        <begin position="230"/>
        <end position="272"/>
    </location>
</feature>
<dbReference type="Gene3D" id="3.30.50.10">
    <property type="entry name" value="Erythroid Transcription Factor GATA-1, subunit A"/>
    <property type="match status" value="1"/>
</dbReference>
<comment type="similarity">
    <text evidence="2">Belongs to the nuclear hormone receptor family. NR0 subfamily.</text>
</comment>
<evidence type="ECO:0000313" key="15">
    <source>
        <dbReference type="RefSeq" id="XP_017023144.1"/>
    </source>
</evidence>
<organism evidence="14 15">
    <name type="scientific">Drosophila kikkawai</name>
    <name type="common">Fruit fly</name>
    <dbReference type="NCBI Taxonomy" id="30033"/>
    <lineage>
        <taxon>Eukaryota</taxon>
        <taxon>Metazoa</taxon>
        <taxon>Ecdysozoa</taxon>
        <taxon>Arthropoda</taxon>
        <taxon>Hexapoda</taxon>
        <taxon>Insecta</taxon>
        <taxon>Pterygota</taxon>
        <taxon>Neoptera</taxon>
        <taxon>Endopterygota</taxon>
        <taxon>Diptera</taxon>
        <taxon>Brachycera</taxon>
        <taxon>Muscomorpha</taxon>
        <taxon>Ephydroidea</taxon>
        <taxon>Drosophilidae</taxon>
        <taxon>Drosophila</taxon>
        <taxon>Sophophora</taxon>
    </lineage>
</organism>
<evidence type="ECO:0000256" key="10">
    <source>
        <dbReference type="ARBA" id="ARBA00023170"/>
    </source>
</evidence>
<gene>
    <name evidence="15" type="primary">knrl</name>
</gene>
<feature type="compositionally biased region" description="Polar residues" evidence="12">
    <location>
        <begin position="425"/>
        <end position="437"/>
    </location>
</feature>
<dbReference type="GO" id="GO:0048731">
    <property type="term" value="P:system development"/>
    <property type="evidence" value="ECO:0007669"/>
    <property type="project" value="UniProtKB-ARBA"/>
</dbReference>
<evidence type="ECO:0000256" key="5">
    <source>
        <dbReference type="ARBA" id="ARBA00022771"/>
    </source>
</evidence>
<dbReference type="Pfam" id="PF00105">
    <property type="entry name" value="zf-C4"/>
    <property type="match status" value="1"/>
</dbReference>
<dbReference type="FunFam" id="3.30.50.10:FF:000034">
    <property type="entry name" value="CLUMA_CG002674, isoform A"/>
    <property type="match status" value="1"/>
</dbReference>
<dbReference type="AlphaFoldDB" id="A0A6P4IHM4"/>
<sequence>MMNQDNPYAMNQTCKVCGEPAAGFHFGAFTCEGCKSFFGRSYNNLSSISDCKNNGECIINKKNRTACKACRLKKCLMVGMSKSGSRYGRRSNWFKIHCLLQEQQQQAVAAMAAHHNSQQAGGGGAPGGSGGAGGMPNGVKAMSGVPPPAAAAAALGMLGHPGGYPGLYAAATAGGGGVRSKEELMMLGLESAGDYGALKHPVVASPSVSSPDSHNSDSSVEVSAVRGNPLLHLGGKSSAGGAGGGGGDGSQASGGGAVPGRPPQLRKDLSPFLPLPFPGLGSMPVMPPPAFLPPSHLLFPGYHPALYSHHQGLLKPTPEQQQAAVAAAAVQHLFNSSGAGQRFAPGTSPFGNHQQHQPPPQQHLKEEEQPAPTRSPSGHANNNHLLTNGGAADELTKRFYLDAVLKSQRHSPPATTKLPPHSKQDYSISALVTPNSESGRERVKSRQSNGQNDEDEEDDEVRTEQIRDGAEEDEEEEDLVVSMTPPHSPAHHQEPETPAQVGIHPSPGQDDPIDLSMKTTGSSLSSKSSSPDMDPEPENFSEGEKIEAEDEAYEENDKEEDEEEEDLKITTEEDQPEEHEKEPEEEQEQEDSEKTVKQAPLLNNNNSISNNNNNNSILSDSEASETIKRKLDELIEASSENGKRLRLESPATTVKVATSNALDLTTKV</sequence>
<proteinExistence type="inferred from homology"/>
<feature type="region of interest" description="Disordered" evidence="12">
    <location>
        <begin position="338"/>
        <end position="388"/>
    </location>
</feature>
<evidence type="ECO:0000256" key="9">
    <source>
        <dbReference type="ARBA" id="ARBA00023163"/>
    </source>
</evidence>
<protein>
    <submittedName>
        <fullName evidence="15">Knirps-related protein</fullName>
    </submittedName>
</protein>
<feature type="compositionally biased region" description="Acidic residues" evidence="12">
    <location>
        <begin position="470"/>
        <end position="479"/>
    </location>
</feature>
<dbReference type="PROSITE" id="PS00031">
    <property type="entry name" value="NUCLEAR_REC_DBD_1"/>
    <property type="match status" value="1"/>
</dbReference>
<comment type="subcellular location">
    <subcellularLocation>
        <location evidence="1">Nucleus</location>
    </subcellularLocation>
</comment>
<evidence type="ECO:0000256" key="11">
    <source>
        <dbReference type="ARBA" id="ARBA00023242"/>
    </source>
</evidence>
<keyword evidence="5" id="KW-0863">Zinc-finger</keyword>
<dbReference type="GO" id="GO:0043565">
    <property type="term" value="F:sequence-specific DNA binding"/>
    <property type="evidence" value="ECO:0007669"/>
    <property type="project" value="InterPro"/>
</dbReference>
<dbReference type="OMA" id="QHHILAN"/>
<reference evidence="15" key="1">
    <citation type="submission" date="2025-08" db="UniProtKB">
        <authorList>
            <consortium name="RefSeq"/>
        </authorList>
    </citation>
    <scope>IDENTIFICATION</scope>
    <source>
        <strain evidence="15">14028-0561.14</strain>
        <tissue evidence="15">Whole fly</tissue>
    </source>
</reference>
<dbReference type="OrthoDB" id="5850793at2759"/>
<dbReference type="InterPro" id="IPR013088">
    <property type="entry name" value="Znf_NHR/GATA"/>
</dbReference>